<accession>A0ABR4AD44</accession>
<feature type="region of interest" description="Disordered" evidence="1">
    <location>
        <begin position="1"/>
        <end position="50"/>
    </location>
</feature>
<evidence type="ECO:0000313" key="2">
    <source>
        <dbReference type="EMBL" id="KAL2042634.1"/>
    </source>
</evidence>
<feature type="compositionally biased region" description="Basic and acidic residues" evidence="1">
    <location>
        <begin position="13"/>
        <end position="23"/>
    </location>
</feature>
<feature type="region of interest" description="Disordered" evidence="1">
    <location>
        <begin position="352"/>
        <end position="371"/>
    </location>
</feature>
<organism evidence="2 3">
    <name type="scientific">Stereocaulon virgatum</name>
    <dbReference type="NCBI Taxonomy" id="373712"/>
    <lineage>
        <taxon>Eukaryota</taxon>
        <taxon>Fungi</taxon>
        <taxon>Dikarya</taxon>
        <taxon>Ascomycota</taxon>
        <taxon>Pezizomycotina</taxon>
        <taxon>Lecanoromycetes</taxon>
        <taxon>OSLEUM clade</taxon>
        <taxon>Lecanoromycetidae</taxon>
        <taxon>Lecanorales</taxon>
        <taxon>Lecanorineae</taxon>
        <taxon>Stereocaulaceae</taxon>
        <taxon>Stereocaulon</taxon>
    </lineage>
</organism>
<comment type="caution">
    <text evidence="2">The sequence shown here is derived from an EMBL/GenBank/DDBJ whole genome shotgun (WGS) entry which is preliminary data.</text>
</comment>
<sequence length="371" mass="42631">MAKAKPSPTLAEMESKLGYKIDPETYPGESSKRFYSDLRPIPDSTYGKTRKEFEEYEERTYRKDEKTNSEKVLPELDVVKTIVHGQDTVTLTCSNHVVFYNVTVDVHHGYGFDLPLLFTSNEASRTLSIAKLQLNPTCSPIPLFFRLPREVRDKIYTFALPMGKWQIGDVDNCDEFDFTGSIGDPSGFYFPLSSELTVLRVNRQMRQEALPIAYRKTVFHLDDMDDLIKLLIAVGRIGRHNIESLELTWESRADCELKWDEAPDSDDLFLMLPTFHVATCVQLLKQCKRLKFLRLYFESDLIFNMSPNAFKSDPGICELCSVRGIKRVQIWSLGHEPIEQCDLAKWLKGEMESPGEEEENKKGIGKRDCNQ</sequence>
<dbReference type="InterPro" id="IPR038883">
    <property type="entry name" value="AN11006-like"/>
</dbReference>
<dbReference type="Proteomes" id="UP001590950">
    <property type="component" value="Unassembled WGS sequence"/>
</dbReference>
<reference evidence="2 3" key="1">
    <citation type="submission" date="2024-09" db="EMBL/GenBank/DDBJ databases">
        <title>Rethinking Asexuality: The Enigmatic Case of Functional Sexual Genes in Lepraria (Stereocaulaceae).</title>
        <authorList>
            <person name="Doellman M."/>
            <person name="Sun Y."/>
            <person name="Barcenas-Pena A."/>
            <person name="Lumbsch H.T."/>
            <person name="Grewe F."/>
        </authorList>
    </citation>
    <scope>NUCLEOTIDE SEQUENCE [LARGE SCALE GENOMIC DNA]</scope>
    <source>
        <strain evidence="2 3">Mercado 3170</strain>
    </source>
</reference>
<keyword evidence="3" id="KW-1185">Reference proteome</keyword>
<evidence type="ECO:0000256" key="1">
    <source>
        <dbReference type="SAM" id="MobiDB-lite"/>
    </source>
</evidence>
<dbReference type="PANTHER" id="PTHR42085">
    <property type="entry name" value="F-BOX DOMAIN-CONTAINING PROTEIN"/>
    <property type="match status" value="1"/>
</dbReference>
<feature type="compositionally biased region" description="Basic and acidic residues" evidence="1">
    <location>
        <begin position="359"/>
        <end position="371"/>
    </location>
</feature>
<gene>
    <name evidence="2" type="ORF">N7G274_004393</name>
</gene>
<dbReference type="EMBL" id="JBEFKJ010000013">
    <property type="protein sequence ID" value="KAL2042634.1"/>
    <property type="molecule type" value="Genomic_DNA"/>
</dbReference>
<name>A0ABR4AD44_9LECA</name>
<evidence type="ECO:0000313" key="3">
    <source>
        <dbReference type="Proteomes" id="UP001590950"/>
    </source>
</evidence>
<protein>
    <submittedName>
        <fullName evidence="2">Uncharacterized protein</fullName>
    </submittedName>
</protein>
<proteinExistence type="predicted"/>
<dbReference type="PANTHER" id="PTHR42085:SF2">
    <property type="entry name" value="F-BOX DOMAIN-CONTAINING PROTEIN"/>
    <property type="match status" value="1"/>
</dbReference>